<comment type="caution">
    <text evidence="1">The sequence shown here is derived from an EMBL/GenBank/DDBJ whole genome shotgun (WGS) entry which is preliminary data.</text>
</comment>
<proteinExistence type="predicted"/>
<sequence length="68" mass="7960">MYKPHKEQFHKFEETSSGVFGLFDTPAEIISAAAKTKEKIIRTLIVLLRIQFTDWTTRWDFLVPDFLG</sequence>
<gene>
    <name evidence="1" type="ORF">LEP1GSC151_1002</name>
</gene>
<dbReference type="AlphaFoldDB" id="M3HXV0"/>
<evidence type="ECO:0000313" key="1">
    <source>
        <dbReference type="EMBL" id="EMG08066.1"/>
    </source>
</evidence>
<dbReference type="EMBL" id="AFME02000423">
    <property type="protein sequence ID" value="EMG08066.1"/>
    <property type="molecule type" value="Genomic_DNA"/>
</dbReference>
<reference evidence="1 2" key="1">
    <citation type="submission" date="2013-02" db="EMBL/GenBank/DDBJ databases">
        <authorList>
            <person name="Harkins D.M."/>
            <person name="Durkin A.S."/>
            <person name="Brinkac L.M."/>
            <person name="Haft D.H."/>
            <person name="Selengut J.D."/>
            <person name="Sanka R."/>
            <person name="DePew J."/>
            <person name="Purushe J."/>
            <person name="Tulsiani S.M."/>
            <person name="Graham G.C."/>
            <person name="Burns M.-A."/>
            <person name="Dohnt M.F."/>
            <person name="Smythe L.D."/>
            <person name="McKay D.B."/>
            <person name="Craig S.B."/>
            <person name="Vinetz J.M."/>
            <person name="Sutton G.G."/>
            <person name="Nierman W.C."/>
            <person name="Fouts D.E."/>
        </authorList>
    </citation>
    <scope>NUCLEOTIDE SEQUENCE [LARGE SCALE GENOMIC DNA]</scope>
    <source>
        <strain evidence="1 2">LT2186</strain>
    </source>
</reference>
<accession>M3HXV0</accession>
<dbReference type="Proteomes" id="UP000011776">
    <property type="component" value="Unassembled WGS sequence"/>
</dbReference>
<name>M3HXV0_LEPIR</name>
<dbReference type="BioCyc" id="LINT1001599:G11K9-4202-MONOMER"/>
<protein>
    <submittedName>
        <fullName evidence="1">Uncharacterized protein</fullName>
    </submittedName>
</protein>
<organism evidence="1 2">
    <name type="scientific">Leptospira interrogans serovar Grippotyphosa str. LT2186</name>
    <dbReference type="NCBI Taxonomy" id="1001599"/>
    <lineage>
        <taxon>Bacteria</taxon>
        <taxon>Pseudomonadati</taxon>
        <taxon>Spirochaetota</taxon>
        <taxon>Spirochaetia</taxon>
        <taxon>Leptospirales</taxon>
        <taxon>Leptospiraceae</taxon>
        <taxon>Leptospira</taxon>
    </lineage>
</organism>
<evidence type="ECO:0000313" key="2">
    <source>
        <dbReference type="Proteomes" id="UP000011776"/>
    </source>
</evidence>